<keyword evidence="3" id="KW-0812">Transmembrane</keyword>
<comment type="caution">
    <text evidence="5">The sequence shown here is derived from an EMBL/GenBank/DDBJ whole genome shotgun (WGS) entry which is preliminary data.</text>
</comment>
<feature type="region of interest" description="Disordered" evidence="2">
    <location>
        <begin position="325"/>
        <end position="352"/>
    </location>
</feature>
<keyword evidence="3" id="KW-0472">Membrane</keyword>
<dbReference type="AlphaFoldDB" id="A0A6B2H4G2"/>
<name>A0A6B2H4G2_9BACT</name>
<gene>
    <name evidence="5" type="ORF">GWO68_13915</name>
</gene>
<keyword evidence="1" id="KW-0175">Coiled coil</keyword>
<dbReference type="InterPro" id="IPR003399">
    <property type="entry name" value="Mce/MlaD"/>
</dbReference>
<dbReference type="Pfam" id="PF02470">
    <property type="entry name" value="MlaD"/>
    <property type="match status" value="1"/>
</dbReference>
<dbReference type="InterPro" id="IPR052336">
    <property type="entry name" value="MlaD_Phospholipid_Transporter"/>
</dbReference>
<proteinExistence type="predicted"/>
<feature type="transmembrane region" description="Helical" evidence="3">
    <location>
        <begin position="7"/>
        <end position="27"/>
    </location>
</feature>
<feature type="domain" description="Mce/MlaD" evidence="4">
    <location>
        <begin position="36"/>
        <end position="111"/>
    </location>
</feature>
<reference evidence="5 6" key="1">
    <citation type="submission" date="2020-01" db="EMBL/GenBank/DDBJ databases">
        <authorList>
            <person name="Kim M.K."/>
        </authorList>
    </citation>
    <scope>NUCLEOTIDE SEQUENCE [LARGE SCALE GENOMIC DNA]</scope>
    <source>
        <strain evidence="5 6">BT213</strain>
    </source>
</reference>
<keyword evidence="3" id="KW-1133">Transmembrane helix</keyword>
<evidence type="ECO:0000313" key="5">
    <source>
        <dbReference type="EMBL" id="NDK57018.1"/>
    </source>
</evidence>
<dbReference type="RefSeq" id="WP_162347076.1">
    <property type="nucleotide sequence ID" value="NZ_JAAEAA010000018.1"/>
</dbReference>
<evidence type="ECO:0000313" key="6">
    <source>
        <dbReference type="Proteomes" id="UP000478546"/>
    </source>
</evidence>
<dbReference type="PANTHER" id="PTHR33371">
    <property type="entry name" value="INTERMEMBRANE PHOSPHOLIPID TRANSPORT SYSTEM BINDING PROTEIN MLAD-RELATED"/>
    <property type="match status" value="1"/>
</dbReference>
<sequence length="352" mass="39192">MKISKEIKVALLGIVALVILYFGFMFLKGADLFSDTRTYYVVYNNVDGLTASNPVMLNGVQVGSVQTLKLMPKEHNNILVEIEVGEELQIGDSTIAALASSDLLGSKAITLYLGNSKKMYKGGERLIAFNEKSIADMLTTKAVPVIDKVDTTLARVNRLLDSEAKQNLQLILANTQATTEALNQMLRANQGNIQEITANTNRLMASLIKTQRHIDRMALNMAEITDTLKQAEVNKLVDNANKAVVEMQQTVAKLNSNQGSMGKLMNDNALYENMTRSTEALNMLLRDIQAYPKRYVQFSLIGRKDKYKVDATGRVITLDEVKEMQDENPDEFRRPVPDTLKIPLKPDTTNSE</sequence>
<organism evidence="5 6">
    <name type="scientific">Pontibacter fetidus</name>
    <dbReference type="NCBI Taxonomy" id="2700082"/>
    <lineage>
        <taxon>Bacteria</taxon>
        <taxon>Pseudomonadati</taxon>
        <taxon>Bacteroidota</taxon>
        <taxon>Cytophagia</taxon>
        <taxon>Cytophagales</taxon>
        <taxon>Hymenobacteraceae</taxon>
        <taxon>Pontibacter</taxon>
    </lineage>
</organism>
<evidence type="ECO:0000256" key="1">
    <source>
        <dbReference type="SAM" id="Coils"/>
    </source>
</evidence>
<evidence type="ECO:0000256" key="2">
    <source>
        <dbReference type="SAM" id="MobiDB-lite"/>
    </source>
</evidence>
<protein>
    <submittedName>
        <fullName evidence="5">MCE family protein</fullName>
    </submittedName>
</protein>
<keyword evidence="6" id="KW-1185">Reference proteome</keyword>
<dbReference type="Proteomes" id="UP000478546">
    <property type="component" value="Unassembled WGS sequence"/>
</dbReference>
<dbReference type="EMBL" id="JAAEAA010000018">
    <property type="protein sequence ID" value="NDK57018.1"/>
    <property type="molecule type" value="Genomic_DNA"/>
</dbReference>
<feature type="compositionally biased region" description="Basic and acidic residues" evidence="2">
    <location>
        <begin position="325"/>
        <end position="336"/>
    </location>
</feature>
<evidence type="ECO:0000259" key="4">
    <source>
        <dbReference type="Pfam" id="PF02470"/>
    </source>
</evidence>
<accession>A0A6B2H4G2</accession>
<feature type="coiled-coil region" evidence="1">
    <location>
        <begin position="214"/>
        <end position="257"/>
    </location>
</feature>
<dbReference type="PANTHER" id="PTHR33371:SF4">
    <property type="entry name" value="INTERMEMBRANE PHOSPHOLIPID TRANSPORT SYSTEM BINDING PROTEIN MLAD"/>
    <property type="match status" value="1"/>
</dbReference>
<evidence type="ECO:0000256" key="3">
    <source>
        <dbReference type="SAM" id="Phobius"/>
    </source>
</evidence>